<comment type="subunit">
    <text evidence="3">Monomer.</text>
</comment>
<dbReference type="CDD" id="cd01629">
    <property type="entry name" value="HAD_EP"/>
    <property type="match status" value="1"/>
</dbReference>
<sequence length="243" mass="27349">MTIPIDTIILDIEGTVCPITFVKEILFPYFLNKLPTVLSKLQFPINSMSSDSIIQILSLLPPEERSTPEITFKHFKQLVDDDIKDPILKSLQGHIWEQGYNDGELQAPIYDDSIEFIKQFTQENSNKIYIYSSGSINAQILLFSHVNDNGNSVDLTKYLSGYFDILSAGFKSDPSSYIRILDEINKSDSPKSVLFLSDNVNEVKAAIEAGMQSYIVVRPGNSPLSDDDKSTYKIIHSLDELDL</sequence>
<comment type="catalytic activity">
    <reaction evidence="3">
        <text>5-methylsulfanyl-2,3-dioxopentyl phosphate + H2O = 1,2-dihydroxy-5-(methylsulfanyl)pent-1-en-3-one + phosphate</text>
        <dbReference type="Rhea" id="RHEA:21700"/>
        <dbReference type="ChEBI" id="CHEBI:15377"/>
        <dbReference type="ChEBI" id="CHEBI:43474"/>
        <dbReference type="ChEBI" id="CHEBI:49252"/>
        <dbReference type="ChEBI" id="CHEBI:58828"/>
        <dbReference type="EC" id="3.1.3.77"/>
    </reaction>
</comment>
<keyword evidence="2 3" id="KW-0460">Magnesium</keyword>
<dbReference type="Proteomes" id="UP000694255">
    <property type="component" value="Unassembled WGS sequence"/>
</dbReference>
<comment type="pathway">
    <text evidence="3">Amino-acid biosynthesis; L-methionine biosynthesis via salvage pathway; L-methionine from S-methyl-5-thio-alpha-D-ribose 1-phosphate: step 4/6.</text>
</comment>
<dbReference type="NCBIfam" id="TIGR01691">
    <property type="entry name" value="enolase-ppase"/>
    <property type="match status" value="1"/>
</dbReference>
<keyword evidence="3" id="KW-0963">Cytoplasm</keyword>
<comment type="subcellular location">
    <subcellularLocation>
        <location evidence="3">Cytoplasm</location>
    </subcellularLocation>
    <subcellularLocation>
        <location evidence="3">Nucleus</location>
    </subcellularLocation>
</comment>
<dbReference type="GO" id="GO:0000287">
    <property type="term" value="F:magnesium ion binding"/>
    <property type="evidence" value="ECO:0007669"/>
    <property type="project" value="UniProtKB-UniRule"/>
</dbReference>
<feature type="binding site" evidence="3">
    <location>
        <position position="171"/>
    </location>
    <ligand>
        <name>substrate</name>
    </ligand>
</feature>
<dbReference type="GO" id="GO:0005634">
    <property type="term" value="C:nucleus"/>
    <property type="evidence" value="ECO:0007669"/>
    <property type="project" value="UniProtKB-SubCell"/>
</dbReference>
<keyword evidence="3" id="KW-0378">Hydrolase</keyword>
<feature type="binding site" evidence="3">
    <location>
        <begin position="132"/>
        <end position="133"/>
    </location>
    <ligand>
        <name>substrate</name>
    </ligand>
</feature>
<dbReference type="AlphaFoldDB" id="A0A8J5QIW8"/>
<evidence type="ECO:0000313" key="5">
    <source>
        <dbReference type="Proteomes" id="UP000694255"/>
    </source>
</evidence>
<evidence type="ECO:0000256" key="1">
    <source>
        <dbReference type="ARBA" id="ARBA00022723"/>
    </source>
</evidence>
<organism evidence="4 5">
    <name type="scientific">[Candida] subhashii</name>
    <dbReference type="NCBI Taxonomy" id="561895"/>
    <lineage>
        <taxon>Eukaryota</taxon>
        <taxon>Fungi</taxon>
        <taxon>Dikarya</taxon>
        <taxon>Ascomycota</taxon>
        <taxon>Saccharomycotina</taxon>
        <taxon>Pichiomycetes</taxon>
        <taxon>Debaryomycetaceae</taxon>
        <taxon>Spathaspora</taxon>
    </lineage>
</organism>
<dbReference type="InterPro" id="IPR023943">
    <property type="entry name" value="Enolase-ppase_E1"/>
</dbReference>
<comment type="caution">
    <text evidence="4">The sequence shown here is derived from an EMBL/GenBank/DDBJ whole genome shotgun (WGS) entry which is preliminary data.</text>
</comment>
<dbReference type="EC" id="3.1.3.77" evidence="3"/>
<evidence type="ECO:0000256" key="3">
    <source>
        <dbReference type="HAMAP-Rule" id="MF_03117"/>
    </source>
</evidence>
<dbReference type="PANTHER" id="PTHR20371">
    <property type="entry name" value="ENOLASE-PHOSPHATASE E1"/>
    <property type="match status" value="1"/>
</dbReference>
<dbReference type="SFLD" id="SFLDS00003">
    <property type="entry name" value="Haloacid_Dehalogenase"/>
    <property type="match status" value="1"/>
</dbReference>
<keyword evidence="3" id="KW-0028">Amino-acid biosynthesis</keyword>
<dbReference type="EMBL" id="JAGSYN010000049">
    <property type="protein sequence ID" value="KAG7665511.1"/>
    <property type="molecule type" value="Genomic_DNA"/>
</dbReference>
<dbReference type="GO" id="GO:0005737">
    <property type="term" value="C:cytoplasm"/>
    <property type="evidence" value="ECO:0007669"/>
    <property type="project" value="UniProtKB-SubCell"/>
</dbReference>
<evidence type="ECO:0000256" key="2">
    <source>
        <dbReference type="ARBA" id="ARBA00022842"/>
    </source>
</evidence>
<dbReference type="InterPro" id="IPR027511">
    <property type="entry name" value="ENOPH1_eukaryotes"/>
</dbReference>
<evidence type="ECO:0000313" key="4">
    <source>
        <dbReference type="EMBL" id="KAG7665511.1"/>
    </source>
</evidence>
<proteinExistence type="inferred from homology"/>
<protein>
    <recommendedName>
        <fullName evidence="3">Enolase-phosphatase E1</fullName>
        <ecNumber evidence="3">3.1.3.77</ecNumber>
    </recommendedName>
    <alternativeName>
        <fullName evidence="3">2,3-diketo-5-methylthio-1-phosphopentane phosphatase</fullName>
    </alternativeName>
</protein>
<keyword evidence="3" id="KW-0539">Nucleus</keyword>
<keyword evidence="5" id="KW-1185">Reference proteome</keyword>
<dbReference type="GO" id="GO:0043874">
    <property type="term" value="F:acireductone synthase activity"/>
    <property type="evidence" value="ECO:0007669"/>
    <property type="project" value="UniProtKB-EC"/>
</dbReference>
<keyword evidence="3" id="KW-0486">Methionine biosynthesis</keyword>
<dbReference type="UniPathway" id="UPA00904">
    <property type="reaction ID" value="UER00876"/>
</dbReference>
<feature type="binding site" evidence="3">
    <location>
        <position position="13"/>
    </location>
    <ligand>
        <name>Mg(2+)</name>
        <dbReference type="ChEBI" id="CHEBI:18420"/>
    </ligand>
</feature>
<dbReference type="HAMAP" id="MF_03117">
    <property type="entry name" value="Salvage_MtnC_euk"/>
    <property type="match status" value="1"/>
</dbReference>
<gene>
    <name evidence="3" type="primary">UTR4</name>
    <name evidence="4" type="ORF">J8A68_000913</name>
</gene>
<feature type="binding site" evidence="3">
    <location>
        <position position="198"/>
    </location>
    <ligand>
        <name>Mg(2+)</name>
        <dbReference type="ChEBI" id="CHEBI:18420"/>
    </ligand>
</feature>
<comment type="function">
    <text evidence="3">Bifunctional enzyme that catalyzes the enolization of 2,3-diketo-5-methylthiopentyl-1-phosphate (DK-MTP-1-P) into the intermediate 2-hydroxy-3-keto-5-methylthiopentenyl-1-phosphate (HK-MTPenyl-1-P), which is then dephosphorylated to form the acireductone 1,2-dihydroxy-3-keto-5-methylthiopentene (DHK-MTPene).</text>
</comment>
<accession>A0A8J5QIW8</accession>
<dbReference type="PANTHER" id="PTHR20371:SF1">
    <property type="entry name" value="ENOLASE-PHOSPHATASE E1"/>
    <property type="match status" value="1"/>
</dbReference>
<dbReference type="Pfam" id="PF00702">
    <property type="entry name" value="Hydrolase"/>
    <property type="match status" value="1"/>
</dbReference>
<feature type="binding site" evidence="3">
    <location>
        <position position="11"/>
    </location>
    <ligand>
        <name>Mg(2+)</name>
        <dbReference type="ChEBI" id="CHEBI:18420"/>
    </ligand>
</feature>
<dbReference type="OrthoDB" id="272500at2759"/>
<dbReference type="SFLD" id="SFLDG01133">
    <property type="entry name" value="C1.5.4:_Enolase-phosphatase_Li"/>
    <property type="match status" value="1"/>
</dbReference>
<dbReference type="GO" id="GO:0019509">
    <property type="term" value="P:L-methionine salvage from methylthioadenosine"/>
    <property type="evidence" value="ECO:0007669"/>
    <property type="project" value="UniProtKB-UniRule"/>
</dbReference>
<comment type="similarity">
    <text evidence="3">Belongs to the HAD-like hydrolase superfamily. MasA/MtnC family.</text>
</comment>
<name>A0A8J5QIW8_9ASCO</name>
<reference evidence="4 5" key="1">
    <citation type="journal article" date="2021" name="DNA Res.">
        <title>Genome analysis of Candida subhashii reveals its hybrid nature and dual mitochondrial genome conformations.</title>
        <authorList>
            <person name="Mixao V."/>
            <person name="Hegedusova E."/>
            <person name="Saus E."/>
            <person name="Pryszcz L.P."/>
            <person name="Cillingova A."/>
            <person name="Nosek J."/>
            <person name="Gabaldon T."/>
        </authorList>
    </citation>
    <scope>NUCLEOTIDE SEQUENCE [LARGE SCALE GENOMIC DNA]</scope>
    <source>
        <strain evidence="4 5">CBS 10753</strain>
    </source>
</reference>
<comment type="pathway">
    <text evidence="3">Amino-acid biosynthesis; L-methionine biosynthesis via salvage pathway; L-methionine from S-methyl-5-thio-alpha-D-ribose 1-phosphate: step 3/6.</text>
</comment>
<keyword evidence="1 3" id="KW-0479">Metal-binding</keyword>
<comment type="cofactor">
    <cofactor evidence="3">
        <name>Mg(2+)</name>
        <dbReference type="ChEBI" id="CHEBI:18420"/>
    </cofactor>
    <text evidence="3">Binds 1 Mg(2+) ion per subunit.</text>
</comment>
<dbReference type="SFLD" id="SFLDG01129">
    <property type="entry name" value="C1.5:_HAD__Beta-PGM__Phosphata"/>
    <property type="match status" value="1"/>
</dbReference>